<evidence type="ECO:0000256" key="5">
    <source>
        <dbReference type="ARBA" id="ARBA00023242"/>
    </source>
</evidence>
<accession>A0A2N9F3U3</accession>
<dbReference type="InterPro" id="IPR044521">
    <property type="entry name" value="AtbZIP8/43"/>
</dbReference>
<reference evidence="8" key="1">
    <citation type="submission" date="2018-02" db="EMBL/GenBank/DDBJ databases">
        <authorList>
            <person name="Cohen D.B."/>
            <person name="Kent A.D."/>
        </authorList>
    </citation>
    <scope>NUCLEOTIDE SEQUENCE</scope>
</reference>
<dbReference type="InterPro" id="IPR046347">
    <property type="entry name" value="bZIP_sf"/>
</dbReference>
<evidence type="ECO:0000256" key="2">
    <source>
        <dbReference type="ARBA" id="ARBA00023015"/>
    </source>
</evidence>
<feature type="domain" description="BZIP" evidence="7">
    <location>
        <begin position="101"/>
        <end position="164"/>
    </location>
</feature>
<keyword evidence="4" id="KW-0804">Transcription</keyword>
<evidence type="ECO:0000256" key="1">
    <source>
        <dbReference type="ARBA" id="ARBA00004123"/>
    </source>
</evidence>
<proteinExistence type="predicted"/>
<dbReference type="FunFam" id="1.20.5.170:FF:000020">
    <property type="entry name" value="BZIP transcription factor"/>
    <property type="match status" value="1"/>
</dbReference>
<dbReference type="Gene3D" id="1.20.5.170">
    <property type="match status" value="1"/>
</dbReference>
<evidence type="ECO:0000256" key="4">
    <source>
        <dbReference type="ARBA" id="ARBA00023163"/>
    </source>
</evidence>
<sequence length="202" mass="23410">MEQNDHLKELHDLHANPLQHSHSIFQTHKHNPISSLLNMQPAEVLGEHHSLSLSNPSQNPDSMPFYFTTYQTHIPLHEFSPNTFTDTTSDEAKVLQQSIINEKRLKRVISNRDSARRSRIRKKKQIEELQYQVEQVQIANQQLSEKVIQLLESNQQILQENVQLKEKVSSLQMVLTELLLPPRNVNEVTSNNANRIRAETSK</sequence>
<dbReference type="SUPFAM" id="SSF57959">
    <property type="entry name" value="Leucine zipper domain"/>
    <property type="match status" value="1"/>
</dbReference>
<dbReference type="CDD" id="cd14702">
    <property type="entry name" value="bZIP_plant_GBF1"/>
    <property type="match status" value="1"/>
</dbReference>
<keyword evidence="5" id="KW-0539">Nucleus</keyword>
<protein>
    <recommendedName>
        <fullName evidence="7">BZIP domain-containing protein</fullName>
    </recommendedName>
</protein>
<dbReference type="SMART" id="SM00338">
    <property type="entry name" value="BRLZ"/>
    <property type="match status" value="1"/>
</dbReference>
<keyword evidence="2" id="KW-0805">Transcription regulation</keyword>
<dbReference type="EMBL" id="OIVN01000535">
    <property type="protein sequence ID" value="SPC81765.1"/>
    <property type="molecule type" value="Genomic_DNA"/>
</dbReference>
<dbReference type="Pfam" id="PF00170">
    <property type="entry name" value="bZIP_1"/>
    <property type="match status" value="1"/>
</dbReference>
<dbReference type="PROSITE" id="PS50217">
    <property type="entry name" value="BZIP"/>
    <property type="match status" value="1"/>
</dbReference>
<dbReference type="PROSITE" id="PS00036">
    <property type="entry name" value="BZIP_BASIC"/>
    <property type="match status" value="1"/>
</dbReference>
<dbReference type="PANTHER" id="PTHR46324">
    <property type="entry name" value="BASIC LEUCINE ZIPPER 43-RELATED"/>
    <property type="match status" value="1"/>
</dbReference>
<evidence type="ECO:0000259" key="7">
    <source>
        <dbReference type="PROSITE" id="PS50217"/>
    </source>
</evidence>
<evidence type="ECO:0000256" key="6">
    <source>
        <dbReference type="SAM" id="Coils"/>
    </source>
</evidence>
<evidence type="ECO:0000313" key="8">
    <source>
        <dbReference type="EMBL" id="SPC81765.1"/>
    </source>
</evidence>
<evidence type="ECO:0000256" key="3">
    <source>
        <dbReference type="ARBA" id="ARBA00023125"/>
    </source>
</evidence>
<dbReference type="GO" id="GO:0003700">
    <property type="term" value="F:DNA-binding transcription factor activity"/>
    <property type="evidence" value="ECO:0007669"/>
    <property type="project" value="InterPro"/>
</dbReference>
<keyword evidence="3" id="KW-0238">DNA-binding</keyword>
<dbReference type="GO" id="GO:0003677">
    <property type="term" value="F:DNA binding"/>
    <property type="evidence" value="ECO:0007669"/>
    <property type="project" value="UniProtKB-KW"/>
</dbReference>
<comment type="subcellular location">
    <subcellularLocation>
        <location evidence="1">Nucleus</location>
    </subcellularLocation>
</comment>
<feature type="coiled-coil region" evidence="6">
    <location>
        <begin position="126"/>
        <end position="174"/>
    </location>
</feature>
<gene>
    <name evidence="8" type="ORF">FSB_LOCUS9647</name>
</gene>
<dbReference type="InterPro" id="IPR045314">
    <property type="entry name" value="bZIP_plant_GBF1"/>
</dbReference>
<dbReference type="PANTHER" id="PTHR46324:SF7">
    <property type="entry name" value="BASIC LEUCINE-ZIPPER 75"/>
    <property type="match status" value="1"/>
</dbReference>
<dbReference type="GO" id="GO:0046983">
    <property type="term" value="F:protein dimerization activity"/>
    <property type="evidence" value="ECO:0007669"/>
    <property type="project" value="UniProtKB-ARBA"/>
</dbReference>
<dbReference type="AlphaFoldDB" id="A0A2N9F3U3"/>
<organism evidence="8">
    <name type="scientific">Fagus sylvatica</name>
    <name type="common">Beechnut</name>
    <dbReference type="NCBI Taxonomy" id="28930"/>
    <lineage>
        <taxon>Eukaryota</taxon>
        <taxon>Viridiplantae</taxon>
        <taxon>Streptophyta</taxon>
        <taxon>Embryophyta</taxon>
        <taxon>Tracheophyta</taxon>
        <taxon>Spermatophyta</taxon>
        <taxon>Magnoliopsida</taxon>
        <taxon>eudicotyledons</taxon>
        <taxon>Gunneridae</taxon>
        <taxon>Pentapetalae</taxon>
        <taxon>rosids</taxon>
        <taxon>fabids</taxon>
        <taxon>Fagales</taxon>
        <taxon>Fagaceae</taxon>
        <taxon>Fagus</taxon>
    </lineage>
</organism>
<dbReference type="InterPro" id="IPR004827">
    <property type="entry name" value="bZIP"/>
</dbReference>
<keyword evidence="6" id="KW-0175">Coiled coil</keyword>
<name>A0A2N9F3U3_FAGSY</name>
<dbReference type="GO" id="GO:0005634">
    <property type="term" value="C:nucleus"/>
    <property type="evidence" value="ECO:0007669"/>
    <property type="project" value="UniProtKB-SubCell"/>
</dbReference>